<dbReference type="OrthoDB" id="7028737at2"/>
<proteinExistence type="predicted"/>
<dbReference type="AlphaFoldDB" id="A0A1H1CSU8"/>
<sequence length="241" mass="24908">MGVQVVAKGVDAEQYATEYAAPVRRGLEGVFFLNTSLEKCARNYAPGKAAGAIVGSPQVAAGFISCKGMTNYVQTQIQETSEVTMLVIARSADVPGTPDTTPLICGCFATGVTSGVSLYGAAADRVSGTGGFGDDDPGNSNVVASVNPVALSSWGLYSVVIAANGVTTKSHTANLSILNAQTKPRRPSTRTLRIGSGYSNSQKGNVDIALFQCHSVALTADELARTVADLRAYAARRGIVV</sequence>
<dbReference type="RefSeq" id="WP_090318994.1">
    <property type="nucleotide sequence ID" value="NZ_FNKJ01000003.1"/>
</dbReference>
<dbReference type="Proteomes" id="UP000199570">
    <property type="component" value="Unassembled WGS sequence"/>
</dbReference>
<gene>
    <name evidence="1" type="ORF">SAMN04490195_1356</name>
</gene>
<dbReference type="EMBL" id="FNKJ01000003">
    <property type="protein sequence ID" value="SDQ66958.1"/>
    <property type="molecule type" value="Genomic_DNA"/>
</dbReference>
<evidence type="ECO:0000313" key="2">
    <source>
        <dbReference type="Proteomes" id="UP000199570"/>
    </source>
</evidence>
<accession>A0A1H1CSU8</accession>
<evidence type="ECO:0000313" key="1">
    <source>
        <dbReference type="EMBL" id="SDQ66958.1"/>
    </source>
</evidence>
<reference evidence="2" key="1">
    <citation type="submission" date="2016-10" db="EMBL/GenBank/DDBJ databases">
        <authorList>
            <person name="Varghese N."/>
            <person name="Submissions S."/>
        </authorList>
    </citation>
    <scope>NUCLEOTIDE SEQUENCE [LARGE SCALE GENOMIC DNA]</scope>
    <source>
        <strain evidence="2">BS3775</strain>
    </source>
</reference>
<protein>
    <submittedName>
        <fullName evidence="1">Uncharacterized protein</fullName>
    </submittedName>
</protein>
<organism evidence="1 2">
    <name type="scientific">Pseudomonas moorei</name>
    <dbReference type="NCBI Taxonomy" id="395599"/>
    <lineage>
        <taxon>Bacteria</taxon>
        <taxon>Pseudomonadati</taxon>
        <taxon>Pseudomonadota</taxon>
        <taxon>Gammaproteobacteria</taxon>
        <taxon>Pseudomonadales</taxon>
        <taxon>Pseudomonadaceae</taxon>
        <taxon>Pseudomonas</taxon>
    </lineage>
</organism>
<name>A0A1H1CSU8_9PSED</name>
<keyword evidence="2" id="KW-1185">Reference proteome</keyword>